<dbReference type="GO" id="GO:0008489">
    <property type="term" value="F:UDP-galactose:glucosylceramide beta-1,4-galactosyltransferase activity"/>
    <property type="evidence" value="ECO:0007669"/>
    <property type="project" value="UniProtKB-EC"/>
</dbReference>
<keyword evidence="2" id="KW-0328">Glycosyltransferase</keyword>
<accession>A0A9W9ZLM4</accession>
<keyword evidence="3" id="KW-1185">Reference proteome</keyword>
<dbReference type="Gene3D" id="3.90.550.10">
    <property type="entry name" value="Spore Coat Polysaccharide Biosynthesis Protein SpsA, Chain A"/>
    <property type="match status" value="1"/>
</dbReference>
<dbReference type="Proteomes" id="UP001163046">
    <property type="component" value="Unassembled WGS sequence"/>
</dbReference>
<dbReference type="EMBL" id="MU825931">
    <property type="protein sequence ID" value="KAJ7382254.1"/>
    <property type="molecule type" value="Genomic_DNA"/>
</dbReference>
<proteinExistence type="predicted"/>
<dbReference type="InterPro" id="IPR029044">
    <property type="entry name" value="Nucleotide-diphossugar_trans"/>
</dbReference>
<evidence type="ECO:0000313" key="2">
    <source>
        <dbReference type="EMBL" id="KAJ7382254.1"/>
    </source>
</evidence>
<name>A0A9W9ZLM4_9CNID</name>
<dbReference type="OrthoDB" id="10016069at2759"/>
<feature type="domain" description="Galactosyltransferase N-terminal" evidence="1">
    <location>
        <begin position="16"/>
        <end position="68"/>
    </location>
</feature>
<dbReference type="AlphaFoldDB" id="A0A9W9ZLM4"/>
<protein>
    <submittedName>
        <fullName evidence="2">UDP-Gal betaGlcNAc beta 1,4-galactosyltransferase, polypeptide 5</fullName>
        <ecNumber evidence="2">2.4.1.274</ecNumber>
    </submittedName>
</protein>
<gene>
    <name evidence="2" type="primary">b4galt5</name>
    <name evidence="2" type="ORF">OS493_036157</name>
</gene>
<evidence type="ECO:0000259" key="1">
    <source>
        <dbReference type="Pfam" id="PF13733"/>
    </source>
</evidence>
<organism evidence="2 3">
    <name type="scientific">Desmophyllum pertusum</name>
    <dbReference type="NCBI Taxonomy" id="174260"/>
    <lineage>
        <taxon>Eukaryota</taxon>
        <taxon>Metazoa</taxon>
        <taxon>Cnidaria</taxon>
        <taxon>Anthozoa</taxon>
        <taxon>Hexacorallia</taxon>
        <taxon>Scleractinia</taxon>
        <taxon>Caryophylliina</taxon>
        <taxon>Caryophylliidae</taxon>
        <taxon>Desmophyllum</taxon>
    </lineage>
</organism>
<sequence>MKKIDESFDLSIDKACPTSHLTKVGLLEVDNNTVKLEEVEHELYFVNKGGQWKPDCIPRTKVAIVIPF</sequence>
<keyword evidence="2" id="KW-0808">Transferase</keyword>
<evidence type="ECO:0000313" key="3">
    <source>
        <dbReference type="Proteomes" id="UP001163046"/>
    </source>
</evidence>
<comment type="caution">
    <text evidence="2">The sequence shown here is derived from an EMBL/GenBank/DDBJ whole genome shotgun (WGS) entry which is preliminary data.</text>
</comment>
<dbReference type="Pfam" id="PF13733">
    <property type="entry name" value="Glyco_transf_7N"/>
    <property type="match status" value="1"/>
</dbReference>
<reference evidence="2" key="1">
    <citation type="submission" date="2023-01" db="EMBL/GenBank/DDBJ databases">
        <title>Genome assembly of the deep-sea coral Lophelia pertusa.</title>
        <authorList>
            <person name="Herrera S."/>
            <person name="Cordes E."/>
        </authorList>
    </citation>
    <scope>NUCLEOTIDE SEQUENCE</scope>
    <source>
        <strain evidence="2">USNM1676648</strain>
        <tissue evidence="2">Polyp</tissue>
    </source>
</reference>
<dbReference type="EC" id="2.4.1.274" evidence="2"/>
<dbReference type="InterPro" id="IPR027995">
    <property type="entry name" value="Galactosyl_T_N"/>
</dbReference>